<keyword evidence="2" id="KW-0378">Hydrolase</keyword>
<organism evidence="2 3">
    <name type="scientific">Luteimonas gilva</name>
    <dbReference type="NCBI Taxonomy" id="2572684"/>
    <lineage>
        <taxon>Bacteria</taxon>
        <taxon>Pseudomonadati</taxon>
        <taxon>Pseudomonadota</taxon>
        <taxon>Gammaproteobacteria</taxon>
        <taxon>Lysobacterales</taxon>
        <taxon>Lysobacteraceae</taxon>
        <taxon>Luteimonas</taxon>
    </lineage>
</organism>
<dbReference type="AlphaFoldDB" id="A0A4U5JU16"/>
<proteinExistence type="predicted"/>
<reference evidence="2 3" key="1">
    <citation type="submission" date="2019-04" db="EMBL/GenBank/DDBJ databases">
        <title>Reference strain of H23.</title>
        <authorList>
            <person name="Luo X."/>
        </authorList>
    </citation>
    <scope>NUCLEOTIDE SEQUENCE [LARGE SCALE GENOMIC DNA]</scope>
    <source>
        <strain evidence="2 3">H23</strain>
    </source>
</reference>
<dbReference type="OrthoDB" id="9798884at2"/>
<dbReference type="PANTHER" id="PTHR12277">
    <property type="entry name" value="ALPHA/BETA HYDROLASE DOMAIN-CONTAINING PROTEIN"/>
    <property type="match status" value="1"/>
</dbReference>
<evidence type="ECO:0000259" key="1">
    <source>
        <dbReference type="Pfam" id="PF12146"/>
    </source>
</evidence>
<dbReference type="Proteomes" id="UP000308707">
    <property type="component" value="Unassembled WGS sequence"/>
</dbReference>
<dbReference type="Pfam" id="PF12146">
    <property type="entry name" value="Hydrolase_4"/>
    <property type="match status" value="1"/>
</dbReference>
<name>A0A4U5JU16_9GAMM</name>
<feature type="domain" description="Serine aminopeptidase S33" evidence="1">
    <location>
        <begin position="66"/>
        <end position="164"/>
    </location>
</feature>
<sequence>MKIVWPLLALLALGYAGVCALMYFKQRDVIYYPQFTRVDTAQTDFSLDRGDATLRGWIVSPGKTRAIVYFGGNGESIQNNREDFARWFPDRSAYLVAYRGYGASDGRPSEQAIFEDALAVFDRAQSEHPGQPVSVVGRSLGSGVAAYVASKRPVDRLVLVTPFDSLADVGQAHYPWLPVKWLSSDRYDSVSHLKRYERPLLIVQAGRDEVIPAANTARLIASLRKPPQVAMLPKAGHNGLNDDPAYGKALSDFLR</sequence>
<dbReference type="RefSeq" id="WP_137265531.1">
    <property type="nucleotide sequence ID" value="NZ_SZUA01000001.1"/>
</dbReference>
<comment type="caution">
    <text evidence="2">The sequence shown here is derived from an EMBL/GenBank/DDBJ whole genome shotgun (WGS) entry which is preliminary data.</text>
</comment>
<evidence type="ECO:0000313" key="3">
    <source>
        <dbReference type="Proteomes" id="UP000308707"/>
    </source>
</evidence>
<evidence type="ECO:0000313" key="2">
    <source>
        <dbReference type="EMBL" id="TKR33322.1"/>
    </source>
</evidence>
<gene>
    <name evidence="2" type="ORF">FCE95_03170</name>
</gene>
<protein>
    <submittedName>
        <fullName evidence="2">Alpha/beta hydrolase</fullName>
    </submittedName>
</protein>
<accession>A0A4U5JU16</accession>
<dbReference type="SUPFAM" id="SSF53474">
    <property type="entry name" value="alpha/beta-Hydrolases"/>
    <property type="match status" value="1"/>
</dbReference>
<dbReference type="InterPro" id="IPR022742">
    <property type="entry name" value="Hydrolase_4"/>
</dbReference>
<dbReference type="InterPro" id="IPR029058">
    <property type="entry name" value="AB_hydrolase_fold"/>
</dbReference>
<dbReference type="EMBL" id="SZUA01000001">
    <property type="protein sequence ID" value="TKR33322.1"/>
    <property type="molecule type" value="Genomic_DNA"/>
</dbReference>
<dbReference type="GO" id="GO:0016787">
    <property type="term" value="F:hydrolase activity"/>
    <property type="evidence" value="ECO:0007669"/>
    <property type="project" value="UniProtKB-KW"/>
</dbReference>
<keyword evidence="3" id="KW-1185">Reference proteome</keyword>
<dbReference type="Gene3D" id="3.40.50.1820">
    <property type="entry name" value="alpha/beta hydrolase"/>
    <property type="match status" value="1"/>
</dbReference>